<dbReference type="FunFam" id="1.10.10.10:FF:000001">
    <property type="entry name" value="LysR family transcriptional regulator"/>
    <property type="match status" value="1"/>
</dbReference>
<gene>
    <name evidence="6" type="ORF">OR613_16095</name>
</gene>
<dbReference type="GO" id="GO:0003700">
    <property type="term" value="F:DNA-binding transcription factor activity"/>
    <property type="evidence" value="ECO:0007669"/>
    <property type="project" value="InterPro"/>
</dbReference>
<evidence type="ECO:0000256" key="3">
    <source>
        <dbReference type="ARBA" id="ARBA00023125"/>
    </source>
</evidence>
<dbReference type="PRINTS" id="PR00039">
    <property type="entry name" value="HTHLYSR"/>
</dbReference>
<dbReference type="SUPFAM" id="SSF46785">
    <property type="entry name" value="Winged helix' DNA-binding domain"/>
    <property type="match status" value="1"/>
</dbReference>
<proteinExistence type="inferred from homology"/>
<feature type="domain" description="HTH lysR-type" evidence="5">
    <location>
        <begin position="39"/>
        <end position="96"/>
    </location>
</feature>
<protein>
    <submittedName>
        <fullName evidence="6">LysR family transcriptional regulator</fullName>
    </submittedName>
</protein>
<dbReference type="GO" id="GO:0006351">
    <property type="term" value="P:DNA-templated transcription"/>
    <property type="evidence" value="ECO:0007669"/>
    <property type="project" value="TreeGrafter"/>
</dbReference>
<dbReference type="PROSITE" id="PS50931">
    <property type="entry name" value="HTH_LYSR"/>
    <property type="match status" value="1"/>
</dbReference>
<dbReference type="EMBL" id="CP112887">
    <property type="protein sequence ID" value="WBW59555.1"/>
    <property type="molecule type" value="Genomic_DNA"/>
</dbReference>
<dbReference type="InterPro" id="IPR005119">
    <property type="entry name" value="LysR_subst-bd"/>
</dbReference>
<evidence type="ECO:0000313" key="6">
    <source>
        <dbReference type="EMBL" id="WBW59555.1"/>
    </source>
</evidence>
<sequence length="342" mass="38389">MRWGYSSPNAAGAVDSVVVKRLYASRIEKMIMKRQERIDRIELMRTFIRIVEAGSLSSAARQLDTTQATVSRRLQSLESMLGSRLILRTTHAMKLTDDGERCYQHARQVVDAWLALEDEMSIADDRPVGVLRVRAPHAFGQQQLLGPLVNFLQRYPQLAVEWMLNDKTVDFLSDNIDCAIRVGAEVDPATVSVQLAEVPRSLVVAPALLAQYPALAIPQDLSRLPWVAISTFYQHEVELQHQEDSRELAFGIVPCLSTDSVYVARNTALAGLGAAIVSSWAVAEDIAAGRLVEPFPQWRASPLPVHLVYPWARYYPTRLRKFLDLMREVMPQVAGMQRPEAE</sequence>
<dbReference type="Pfam" id="PF03466">
    <property type="entry name" value="LysR_substrate"/>
    <property type="match status" value="1"/>
</dbReference>
<dbReference type="Pfam" id="PF00126">
    <property type="entry name" value="HTH_1"/>
    <property type="match status" value="1"/>
</dbReference>
<organism evidence="6 7">
    <name type="scientific">Klebsiella electrica</name>
    <dbReference type="NCBI Taxonomy" id="1259973"/>
    <lineage>
        <taxon>Bacteria</taxon>
        <taxon>Pseudomonadati</taxon>
        <taxon>Pseudomonadota</taxon>
        <taxon>Gammaproteobacteria</taxon>
        <taxon>Enterobacterales</taxon>
        <taxon>Enterobacteriaceae</taxon>
        <taxon>Klebsiella/Raoultella group</taxon>
        <taxon>Klebsiella</taxon>
    </lineage>
</organism>
<dbReference type="Proteomes" id="UP001210130">
    <property type="component" value="Chromosome"/>
</dbReference>
<evidence type="ECO:0000259" key="5">
    <source>
        <dbReference type="PROSITE" id="PS50931"/>
    </source>
</evidence>
<dbReference type="RefSeq" id="WP_165457189.1">
    <property type="nucleotide sequence ID" value="NZ_CP041247.1"/>
</dbReference>
<dbReference type="InterPro" id="IPR058163">
    <property type="entry name" value="LysR-type_TF_proteobact-type"/>
</dbReference>
<dbReference type="InterPro" id="IPR036390">
    <property type="entry name" value="WH_DNA-bd_sf"/>
</dbReference>
<dbReference type="Gene3D" id="1.10.10.10">
    <property type="entry name" value="Winged helix-like DNA-binding domain superfamily/Winged helix DNA-binding domain"/>
    <property type="match status" value="1"/>
</dbReference>
<keyword evidence="2" id="KW-0805">Transcription regulation</keyword>
<evidence type="ECO:0000256" key="1">
    <source>
        <dbReference type="ARBA" id="ARBA00009437"/>
    </source>
</evidence>
<name>A0AAJ5UD63_9ENTR</name>
<evidence type="ECO:0000256" key="2">
    <source>
        <dbReference type="ARBA" id="ARBA00023015"/>
    </source>
</evidence>
<dbReference type="AlphaFoldDB" id="A0AAJ5UD63"/>
<evidence type="ECO:0000256" key="4">
    <source>
        <dbReference type="ARBA" id="ARBA00023163"/>
    </source>
</evidence>
<dbReference type="PANTHER" id="PTHR30537:SF58">
    <property type="entry name" value="HTH-TYPE TRANSCRIPTIONAL REGULATOR PERR"/>
    <property type="match status" value="1"/>
</dbReference>
<dbReference type="InterPro" id="IPR000847">
    <property type="entry name" value="LysR_HTH_N"/>
</dbReference>
<dbReference type="PANTHER" id="PTHR30537">
    <property type="entry name" value="HTH-TYPE TRANSCRIPTIONAL REGULATOR"/>
    <property type="match status" value="1"/>
</dbReference>
<accession>A0AAJ5UD63</accession>
<keyword evidence="3" id="KW-0238">DNA-binding</keyword>
<keyword evidence="4" id="KW-0804">Transcription</keyword>
<dbReference type="InterPro" id="IPR036388">
    <property type="entry name" value="WH-like_DNA-bd_sf"/>
</dbReference>
<keyword evidence="7" id="KW-1185">Reference proteome</keyword>
<evidence type="ECO:0000313" key="7">
    <source>
        <dbReference type="Proteomes" id="UP001210130"/>
    </source>
</evidence>
<reference evidence="6 7" key="1">
    <citation type="journal article" date="2023" name="Microbiol. Resour. Announc.">
        <title>Complete Genome Sequence of the First Colistin-Resistant Raoultella electrica Strain.</title>
        <authorList>
            <person name="Aldeia C."/>
            <person name="Campos-Madueno E.I."/>
            <person name="Sendi P."/>
            <person name="Endimiani A."/>
        </authorList>
    </citation>
    <scope>NUCLEOTIDE SEQUENCE [LARGE SCALE GENOMIC DNA]</scope>
    <source>
        <strain evidence="6 7">S2-IND-01-C</strain>
    </source>
</reference>
<dbReference type="Gene3D" id="3.40.190.290">
    <property type="match status" value="1"/>
</dbReference>
<dbReference type="CDD" id="cd08422">
    <property type="entry name" value="PBP2_CrgA_like"/>
    <property type="match status" value="1"/>
</dbReference>
<dbReference type="SUPFAM" id="SSF53850">
    <property type="entry name" value="Periplasmic binding protein-like II"/>
    <property type="match status" value="1"/>
</dbReference>
<dbReference type="GO" id="GO:0043565">
    <property type="term" value="F:sequence-specific DNA binding"/>
    <property type="evidence" value="ECO:0007669"/>
    <property type="project" value="TreeGrafter"/>
</dbReference>
<comment type="similarity">
    <text evidence="1">Belongs to the LysR transcriptional regulatory family.</text>
</comment>